<dbReference type="Proteomes" id="UP001215598">
    <property type="component" value="Unassembled WGS sequence"/>
</dbReference>
<comment type="caution">
    <text evidence="1">The sequence shown here is derived from an EMBL/GenBank/DDBJ whole genome shotgun (WGS) entry which is preliminary data.</text>
</comment>
<gene>
    <name evidence="1" type="ORF">B0H16DRAFT_1476996</name>
</gene>
<protein>
    <submittedName>
        <fullName evidence="1">Uncharacterized protein</fullName>
    </submittedName>
</protein>
<name>A0AAD7HBE8_9AGAR</name>
<accession>A0AAD7HBE8</accession>
<keyword evidence="2" id="KW-1185">Reference proteome</keyword>
<reference evidence="1" key="1">
    <citation type="submission" date="2023-03" db="EMBL/GenBank/DDBJ databases">
        <title>Massive genome expansion in bonnet fungi (Mycena s.s.) driven by repeated elements and novel gene families across ecological guilds.</title>
        <authorList>
            <consortium name="Lawrence Berkeley National Laboratory"/>
            <person name="Harder C.B."/>
            <person name="Miyauchi S."/>
            <person name="Viragh M."/>
            <person name="Kuo A."/>
            <person name="Thoen E."/>
            <person name="Andreopoulos B."/>
            <person name="Lu D."/>
            <person name="Skrede I."/>
            <person name="Drula E."/>
            <person name="Henrissat B."/>
            <person name="Morin E."/>
            <person name="Kohler A."/>
            <person name="Barry K."/>
            <person name="LaButti K."/>
            <person name="Morin E."/>
            <person name="Salamov A."/>
            <person name="Lipzen A."/>
            <person name="Mereny Z."/>
            <person name="Hegedus B."/>
            <person name="Baldrian P."/>
            <person name="Stursova M."/>
            <person name="Weitz H."/>
            <person name="Taylor A."/>
            <person name="Grigoriev I.V."/>
            <person name="Nagy L.G."/>
            <person name="Martin F."/>
            <person name="Kauserud H."/>
        </authorList>
    </citation>
    <scope>NUCLEOTIDE SEQUENCE</scope>
    <source>
        <strain evidence="1">CBHHK182m</strain>
    </source>
</reference>
<proteinExistence type="predicted"/>
<evidence type="ECO:0000313" key="2">
    <source>
        <dbReference type="Proteomes" id="UP001215598"/>
    </source>
</evidence>
<dbReference type="AlphaFoldDB" id="A0AAD7HBE8"/>
<dbReference type="EMBL" id="JARKIB010000298">
    <property type="protein sequence ID" value="KAJ7716017.1"/>
    <property type="molecule type" value="Genomic_DNA"/>
</dbReference>
<organism evidence="1 2">
    <name type="scientific">Mycena metata</name>
    <dbReference type="NCBI Taxonomy" id="1033252"/>
    <lineage>
        <taxon>Eukaryota</taxon>
        <taxon>Fungi</taxon>
        <taxon>Dikarya</taxon>
        <taxon>Basidiomycota</taxon>
        <taxon>Agaricomycotina</taxon>
        <taxon>Agaricomycetes</taxon>
        <taxon>Agaricomycetidae</taxon>
        <taxon>Agaricales</taxon>
        <taxon>Marasmiineae</taxon>
        <taxon>Mycenaceae</taxon>
        <taxon>Mycena</taxon>
    </lineage>
</organism>
<sequence>MAAQLCRKRAEGIYSNVDQASSAMNARLIDAVHVSRPRRNNLPETVADSRNYRRWLSHVPLMEVGLGSKRWHIYFSSTTASAILRTSYHQYYFTATKVFFAGAGAAVVASGCIHGILGIPVPSSNLAQATPAVPGDVPRPAIVLEMDTTSVRGRAAAAAAAGSVAAARLA</sequence>
<evidence type="ECO:0000313" key="1">
    <source>
        <dbReference type="EMBL" id="KAJ7716017.1"/>
    </source>
</evidence>